<protein>
    <recommendedName>
        <fullName evidence="2">DUF6532 domain-containing protein</fullName>
    </recommendedName>
</protein>
<feature type="region of interest" description="Disordered" evidence="1">
    <location>
        <begin position="12"/>
        <end position="133"/>
    </location>
</feature>
<feature type="compositionally biased region" description="Basic residues" evidence="1">
    <location>
        <begin position="54"/>
        <end position="64"/>
    </location>
</feature>
<proteinExistence type="predicted"/>
<dbReference type="OrthoDB" id="3192693at2759"/>
<feature type="region of interest" description="Disordered" evidence="1">
    <location>
        <begin position="145"/>
        <end position="207"/>
    </location>
</feature>
<dbReference type="Proteomes" id="UP000772434">
    <property type="component" value="Unassembled WGS sequence"/>
</dbReference>
<dbReference type="EMBL" id="JADNRY010000033">
    <property type="protein sequence ID" value="KAF9071299.1"/>
    <property type="molecule type" value="Genomic_DNA"/>
</dbReference>
<comment type="caution">
    <text evidence="3">The sequence shown here is derived from an EMBL/GenBank/DDBJ whole genome shotgun (WGS) entry which is preliminary data.</text>
</comment>
<accession>A0A9P5U9T5</accession>
<feature type="compositionally biased region" description="Acidic residues" evidence="1">
    <location>
        <begin position="456"/>
        <end position="475"/>
    </location>
</feature>
<feature type="domain" description="DUF6532" evidence="2">
    <location>
        <begin position="322"/>
        <end position="402"/>
    </location>
</feature>
<evidence type="ECO:0000313" key="4">
    <source>
        <dbReference type="Proteomes" id="UP000772434"/>
    </source>
</evidence>
<gene>
    <name evidence="3" type="ORF">BDP27DRAFT_1419096</name>
</gene>
<dbReference type="Pfam" id="PF20149">
    <property type="entry name" value="DUF6532"/>
    <property type="match status" value="1"/>
</dbReference>
<feature type="compositionally biased region" description="Low complexity" evidence="1">
    <location>
        <begin position="161"/>
        <end position="175"/>
    </location>
</feature>
<dbReference type="InterPro" id="IPR045341">
    <property type="entry name" value="DUF6532"/>
</dbReference>
<feature type="compositionally biased region" description="Polar residues" evidence="1">
    <location>
        <begin position="176"/>
        <end position="187"/>
    </location>
</feature>
<feature type="region of interest" description="Disordered" evidence="1">
    <location>
        <begin position="429"/>
        <end position="475"/>
    </location>
</feature>
<dbReference type="AlphaFoldDB" id="A0A9P5U9T5"/>
<keyword evidence="4" id="KW-1185">Reference proteome</keyword>
<evidence type="ECO:0000259" key="2">
    <source>
        <dbReference type="Pfam" id="PF20149"/>
    </source>
</evidence>
<organism evidence="3 4">
    <name type="scientific">Rhodocollybia butyracea</name>
    <dbReference type="NCBI Taxonomy" id="206335"/>
    <lineage>
        <taxon>Eukaryota</taxon>
        <taxon>Fungi</taxon>
        <taxon>Dikarya</taxon>
        <taxon>Basidiomycota</taxon>
        <taxon>Agaricomycotina</taxon>
        <taxon>Agaricomycetes</taxon>
        <taxon>Agaricomycetidae</taxon>
        <taxon>Agaricales</taxon>
        <taxon>Marasmiineae</taxon>
        <taxon>Omphalotaceae</taxon>
        <taxon>Rhodocollybia</taxon>
    </lineage>
</organism>
<feature type="compositionally biased region" description="Polar residues" evidence="1">
    <location>
        <begin position="122"/>
        <end position="133"/>
    </location>
</feature>
<reference evidence="3" key="1">
    <citation type="submission" date="2020-11" db="EMBL/GenBank/DDBJ databases">
        <authorList>
            <consortium name="DOE Joint Genome Institute"/>
            <person name="Ahrendt S."/>
            <person name="Riley R."/>
            <person name="Andreopoulos W."/>
            <person name="Labutti K."/>
            <person name="Pangilinan J."/>
            <person name="Ruiz-Duenas F.J."/>
            <person name="Barrasa J.M."/>
            <person name="Sanchez-Garcia M."/>
            <person name="Camarero S."/>
            <person name="Miyauchi S."/>
            <person name="Serrano A."/>
            <person name="Linde D."/>
            <person name="Babiker R."/>
            <person name="Drula E."/>
            <person name="Ayuso-Fernandez I."/>
            <person name="Pacheco R."/>
            <person name="Padilla G."/>
            <person name="Ferreira P."/>
            <person name="Barriuso J."/>
            <person name="Kellner H."/>
            <person name="Castanera R."/>
            <person name="Alfaro M."/>
            <person name="Ramirez L."/>
            <person name="Pisabarro A.G."/>
            <person name="Kuo A."/>
            <person name="Tritt A."/>
            <person name="Lipzen A."/>
            <person name="He G."/>
            <person name="Yan M."/>
            <person name="Ng V."/>
            <person name="Cullen D."/>
            <person name="Martin F."/>
            <person name="Rosso M.-N."/>
            <person name="Henrissat B."/>
            <person name="Hibbett D."/>
            <person name="Martinez A.T."/>
            <person name="Grigoriev I.V."/>
        </authorList>
    </citation>
    <scope>NUCLEOTIDE SEQUENCE</scope>
    <source>
        <strain evidence="3">AH 40177</strain>
    </source>
</reference>
<name>A0A9P5U9T5_9AGAR</name>
<sequence length="475" mass="52777">MAPQVQVQVLSDLNEDGNSFEHGMYNNDEEISGDDQPSSRSIGQNPPAKIPSPQRRHSTRKRKKNPAEDQAEAELLRLKQKNAQLQLKKAKSKLDNSKGDSAVDDNELESEKETYKAIDFPSTATPLPSISSSRPQLLNLDLVKQRHSTQRPVSRNAFRFTPTSSMSPSQTASASERSTVPQRFAPQSSSSLTSTSRAPTPMATTAVSQNVDTSLTLAAPAGMARQNSKPVLLGFTVDSDSLVFEWRQSIMAKAIDYTPEHEALLLRAIWDYEAQILGKDFFPDSTIHIRWAEKAFRAACVVAKLELSSDKRAVKLNCEDWIGYAEHPSVITLLGYIFENGIGTVFEEYFEVISLKTLASLFTMVRAMLTEWATGKRTKIKKFSKEDHRKFYEAYLEDLTKWDSMNPIVSSNIRRCMFKKARDKVGVNSPDKATSHISGGIEDELCAQMEARTSETESESEASESGSESDVDGGT</sequence>
<evidence type="ECO:0000313" key="3">
    <source>
        <dbReference type="EMBL" id="KAF9071299.1"/>
    </source>
</evidence>
<feature type="compositionally biased region" description="Polar residues" evidence="1">
    <location>
        <begin position="35"/>
        <end position="44"/>
    </location>
</feature>
<evidence type="ECO:0000256" key="1">
    <source>
        <dbReference type="SAM" id="MobiDB-lite"/>
    </source>
</evidence>